<dbReference type="GO" id="GO:0006457">
    <property type="term" value="P:protein folding"/>
    <property type="evidence" value="ECO:0007669"/>
    <property type="project" value="TreeGrafter"/>
</dbReference>
<dbReference type="AlphaFoldDB" id="A0A3N4KDZ3"/>
<name>A0A3N4KDZ3_9PEZI</name>
<dbReference type="GO" id="GO:0005829">
    <property type="term" value="C:cytosol"/>
    <property type="evidence" value="ECO:0007669"/>
    <property type="project" value="TreeGrafter"/>
</dbReference>
<protein>
    <recommendedName>
        <fullName evidence="3">Translocation protein sec72</fullName>
    </recommendedName>
</protein>
<dbReference type="GO" id="GO:0051879">
    <property type="term" value="F:Hsp90 protein binding"/>
    <property type="evidence" value="ECO:0007669"/>
    <property type="project" value="TreeGrafter"/>
</dbReference>
<dbReference type="GO" id="GO:0030544">
    <property type="term" value="F:Hsp70 protein binding"/>
    <property type="evidence" value="ECO:0007669"/>
    <property type="project" value="TreeGrafter"/>
</dbReference>
<dbReference type="Gene3D" id="1.25.40.10">
    <property type="entry name" value="Tetratricopeptide repeat domain"/>
    <property type="match status" value="1"/>
</dbReference>
<keyword evidence="2" id="KW-1185">Reference proteome</keyword>
<proteinExistence type="predicted"/>
<dbReference type="InterPro" id="IPR011990">
    <property type="entry name" value="TPR-like_helical_dom_sf"/>
</dbReference>
<dbReference type="InParanoid" id="A0A3N4KDZ3"/>
<dbReference type="PANTHER" id="PTHR46035">
    <property type="entry name" value="TETRATRICOPEPTIDE REPEAT PROTEIN 4"/>
    <property type="match status" value="1"/>
</dbReference>
<organism evidence="1 2">
    <name type="scientific">Morchella conica CCBAS932</name>
    <dbReference type="NCBI Taxonomy" id="1392247"/>
    <lineage>
        <taxon>Eukaryota</taxon>
        <taxon>Fungi</taxon>
        <taxon>Dikarya</taxon>
        <taxon>Ascomycota</taxon>
        <taxon>Pezizomycotina</taxon>
        <taxon>Pezizomycetes</taxon>
        <taxon>Pezizales</taxon>
        <taxon>Morchellaceae</taxon>
        <taxon>Morchella</taxon>
    </lineage>
</organism>
<evidence type="ECO:0008006" key="3">
    <source>
        <dbReference type="Google" id="ProtNLM"/>
    </source>
</evidence>
<evidence type="ECO:0000313" key="1">
    <source>
        <dbReference type="EMBL" id="RPB07569.1"/>
    </source>
</evidence>
<dbReference type="OrthoDB" id="433738at2759"/>
<accession>A0A3N4KDZ3</accession>
<gene>
    <name evidence="1" type="ORF">P167DRAFT_539991</name>
</gene>
<dbReference type="EMBL" id="ML119179">
    <property type="protein sequence ID" value="RPB07569.1"/>
    <property type="molecule type" value="Genomic_DNA"/>
</dbReference>
<reference evidence="1 2" key="1">
    <citation type="journal article" date="2018" name="Nat. Ecol. Evol.">
        <title>Pezizomycetes genomes reveal the molecular basis of ectomycorrhizal truffle lifestyle.</title>
        <authorList>
            <person name="Murat C."/>
            <person name="Payen T."/>
            <person name="Noel B."/>
            <person name="Kuo A."/>
            <person name="Morin E."/>
            <person name="Chen J."/>
            <person name="Kohler A."/>
            <person name="Krizsan K."/>
            <person name="Balestrini R."/>
            <person name="Da Silva C."/>
            <person name="Montanini B."/>
            <person name="Hainaut M."/>
            <person name="Levati E."/>
            <person name="Barry K.W."/>
            <person name="Belfiori B."/>
            <person name="Cichocki N."/>
            <person name="Clum A."/>
            <person name="Dockter R.B."/>
            <person name="Fauchery L."/>
            <person name="Guy J."/>
            <person name="Iotti M."/>
            <person name="Le Tacon F."/>
            <person name="Lindquist E.A."/>
            <person name="Lipzen A."/>
            <person name="Malagnac F."/>
            <person name="Mello A."/>
            <person name="Molinier V."/>
            <person name="Miyauchi S."/>
            <person name="Poulain J."/>
            <person name="Riccioni C."/>
            <person name="Rubini A."/>
            <person name="Sitrit Y."/>
            <person name="Splivallo R."/>
            <person name="Traeger S."/>
            <person name="Wang M."/>
            <person name="Zifcakova L."/>
            <person name="Wipf D."/>
            <person name="Zambonelli A."/>
            <person name="Paolocci F."/>
            <person name="Nowrousian M."/>
            <person name="Ottonello S."/>
            <person name="Baldrian P."/>
            <person name="Spatafora J.W."/>
            <person name="Henrissat B."/>
            <person name="Nagy L.G."/>
            <person name="Aury J.M."/>
            <person name="Wincker P."/>
            <person name="Grigoriev I.V."/>
            <person name="Bonfante P."/>
            <person name="Martin F.M."/>
        </authorList>
    </citation>
    <scope>NUCLEOTIDE SEQUENCE [LARGE SCALE GENOMIC DNA]</scope>
    <source>
        <strain evidence="1 2">CCBAS932</strain>
    </source>
</reference>
<dbReference type="PANTHER" id="PTHR46035:SF3">
    <property type="entry name" value="TRANSLOCATION PROTEIN SEC72"/>
    <property type="match status" value="1"/>
</dbReference>
<sequence length="206" mass="23085">MAATAPTTPGTFLLLPITMDEKTKDVTAHTHSDPALDRELEALNALHRALKQPGITDGVPPPPVPVHPQRTAMIEKMRNTGNAAFRKQDYKGAIDMYSHAILMALTRPGWEPAPLLRDELQQLYSNRAQAYIGMSSWPEGLADACCSIDFKKAGNQKAHWRKCKCLKEMGRLEEARDGLEYGLEFGSDPELSNMLKEVREMLERRK</sequence>
<dbReference type="GO" id="GO:0005634">
    <property type="term" value="C:nucleus"/>
    <property type="evidence" value="ECO:0007669"/>
    <property type="project" value="TreeGrafter"/>
</dbReference>
<dbReference type="Proteomes" id="UP000277580">
    <property type="component" value="Unassembled WGS sequence"/>
</dbReference>
<dbReference type="STRING" id="1392247.A0A3N4KDZ3"/>
<evidence type="ECO:0000313" key="2">
    <source>
        <dbReference type="Proteomes" id="UP000277580"/>
    </source>
</evidence>
<dbReference type="SUPFAM" id="SSF48452">
    <property type="entry name" value="TPR-like"/>
    <property type="match status" value="1"/>
</dbReference>